<dbReference type="GO" id="GO:0051536">
    <property type="term" value="F:iron-sulfur cluster binding"/>
    <property type="evidence" value="ECO:0007669"/>
    <property type="project" value="UniProtKB-KW"/>
</dbReference>
<dbReference type="PROSITE" id="PS51379">
    <property type="entry name" value="4FE4S_FER_2"/>
    <property type="match status" value="2"/>
</dbReference>
<organism evidence="5 6">
    <name type="scientific">Tissierella praeacuta DSM 18095</name>
    <dbReference type="NCBI Taxonomy" id="1123404"/>
    <lineage>
        <taxon>Bacteria</taxon>
        <taxon>Bacillati</taxon>
        <taxon>Bacillota</taxon>
        <taxon>Tissierellia</taxon>
        <taxon>Tissierellales</taxon>
        <taxon>Tissierellaceae</taxon>
        <taxon>Tissierella</taxon>
    </lineage>
</organism>
<dbReference type="InterPro" id="IPR017900">
    <property type="entry name" value="4Fe4S_Fe_S_CS"/>
</dbReference>
<reference evidence="6" key="1">
    <citation type="submission" date="2016-11" db="EMBL/GenBank/DDBJ databases">
        <authorList>
            <person name="Varghese N."/>
            <person name="Submissions S."/>
        </authorList>
    </citation>
    <scope>NUCLEOTIDE SEQUENCE [LARGE SCALE GENOMIC DNA]</scope>
    <source>
        <strain evidence="6">DSM 18095</strain>
    </source>
</reference>
<sequence>MDVIIIREGKKMAKGKVTFKEDICKGCSLCTTVCPVNILALDKTKINAKGYHPATTTDPEKCIGCANCATICPDVVITVERV</sequence>
<evidence type="ECO:0000256" key="1">
    <source>
        <dbReference type="ARBA" id="ARBA00022723"/>
    </source>
</evidence>
<dbReference type="GO" id="GO:0046872">
    <property type="term" value="F:metal ion binding"/>
    <property type="evidence" value="ECO:0007669"/>
    <property type="project" value="UniProtKB-KW"/>
</dbReference>
<dbReference type="PANTHER" id="PTHR43122:SF1">
    <property type="entry name" value="IRON-SULFUR-BINDING PROTEIN"/>
    <property type="match status" value="1"/>
</dbReference>
<evidence type="ECO:0000256" key="2">
    <source>
        <dbReference type="ARBA" id="ARBA00023004"/>
    </source>
</evidence>
<dbReference type="PROSITE" id="PS00198">
    <property type="entry name" value="4FE4S_FER_1"/>
    <property type="match status" value="1"/>
</dbReference>
<keyword evidence="1" id="KW-0479">Metal-binding</keyword>
<feature type="domain" description="4Fe-4S ferredoxin-type" evidence="4">
    <location>
        <begin position="15"/>
        <end position="44"/>
    </location>
</feature>
<dbReference type="PANTHER" id="PTHR43122">
    <property type="entry name" value="FERREDOXIN SUBUNIT OF PYRUVATE:FLAVODOXIN OXIDOREDUCTASE-RELATED"/>
    <property type="match status" value="1"/>
</dbReference>
<keyword evidence="6" id="KW-1185">Reference proteome</keyword>
<dbReference type="STRING" id="1123404.SAMN02745784_01733"/>
<keyword evidence="3" id="KW-0411">Iron-sulfur</keyword>
<evidence type="ECO:0000313" key="5">
    <source>
        <dbReference type="EMBL" id="SHE76413.1"/>
    </source>
</evidence>
<dbReference type="EMBL" id="FQTY01000006">
    <property type="protein sequence ID" value="SHE76413.1"/>
    <property type="molecule type" value="Genomic_DNA"/>
</dbReference>
<dbReference type="AlphaFoldDB" id="A0A1M4W5P0"/>
<protein>
    <submittedName>
        <fullName evidence="5">2-oxoglutarate ferredoxin oxidoreductase subunit delta</fullName>
    </submittedName>
</protein>
<dbReference type="Pfam" id="PF12838">
    <property type="entry name" value="Fer4_7"/>
    <property type="match status" value="1"/>
</dbReference>
<dbReference type="Gene3D" id="3.30.70.20">
    <property type="match status" value="2"/>
</dbReference>
<proteinExistence type="predicted"/>
<dbReference type="InterPro" id="IPR017896">
    <property type="entry name" value="4Fe4S_Fe-S-bd"/>
</dbReference>
<keyword evidence="2" id="KW-0408">Iron</keyword>
<name>A0A1M4W5P0_9FIRM</name>
<accession>A0A1M4W5P0</accession>
<gene>
    <name evidence="5" type="ORF">SAMN02745784_01733</name>
</gene>
<evidence type="ECO:0000313" key="6">
    <source>
        <dbReference type="Proteomes" id="UP000184114"/>
    </source>
</evidence>
<evidence type="ECO:0000259" key="4">
    <source>
        <dbReference type="PROSITE" id="PS51379"/>
    </source>
</evidence>
<feature type="domain" description="4Fe-4S ferredoxin-type" evidence="4">
    <location>
        <begin position="53"/>
        <end position="82"/>
    </location>
</feature>
<dbReference type="Proteomes" id="UP000184114">
    <property type="component" value="Unassembled WGS sequence"/>
</dbReference>
<dbReference type="SUPFAM" id="SSF54862">
    <property type="entry name" value="4Fe-4S ferredoxins"/>
    <property type="match status" value="1"/>
</dbReference>
<evidence type="ECO:0000256" key="3">
    <source>
        <dbReference type="ARBA" id="ARBA00023014"/>
    </source>
</evidence>